<reference evidence="2" key="1">
    <citation type="submission" date="2022-11" db="UniProtKB">
        <authorList>
            <consortium name="WormBaseParasite"/>
        </authorList>
    </citation>
    <scope>IDENTIFICATION</scope>
</reference>
<sequence length="316" mass="36705">MSTKNDKYLFVEQSFTTSENRYYNLNLNQSEKCATLIPVQSDRTPNNDKYCVSGNYKENEKLQSLYKSYNFTTLNEDNNDLKKRCKNKNILNTTNKSILFLHIAPYENSTERAASNLFDDENIEGLKKEKLGSIKKRFFTDSLKLRNPFEFPRQQDGDQRNKPENMQFKASQKLLDSQPPSCIDGDPPSVPQQTEIKEDATPKSLITKDPNASVQREIHNLIQLLSNCIEDICDASFKMSYDRMEEYNQNLKKCLASIESDLSEQMNIMEESIMSTDFKCCSALYDREIEDMNEMLQQFNKIYYDKVLSKMNIPSS</sequence>
<accession>A0AC35GX43</accession>
<evidence type="ECO:0000313" key="2">
    <source>
        <dbReference type="WBParaSite" id="PS1159_v2.g9576.t1"/>
    </source>
</evidence>
<proteinExistence type="predicted"/>
<dbReference type="WBParaSite" id="PS1159_v2.g9576.t1">
    <property type="protein sequence ID" value="PS1159_v2.g9576.t1"/>
    <property type="gene ID" value="PS1159_v2.g9576"/>
</dbReference>
<evidence type="ECO:0000313" key="1">
    <source>
        <dbReference type="Proteomes" id="UP000887580"/>
    </source>
</evidence>
<name>A0AC35GX43_9BILA</name>
<protein>
    <submittedName>
        <fullName evidence="2">Uncharacterized protein</fullName>
    </submittedName>
</protein>
<organism evidence="1 2">
    <name type="scientific">Panagrolaimus sp. PS1159</name>
    <dbReference type="NCBI Taxonomy" id="55785"/>
    <lineage>
        <taxon>Eukaryota</taxon>
        <taxon>Metazoa</taxon>
        <taxon>Ecdysozoa</taxon>
        <taxon>Nematoda</taxon>
        <taxon>Chromadorea</taxon>
        <taxon>Rhabditida</taxon>
        <taxon>Tylenchina</taxon>
        <taxon>Panagrolaimomorpha</taxon>
        <taxon>Panagrolaimoidea</taxon>
        <taxon>Panagrolaimidae</taxon>
        <taxon>Panagrolaimus</taxon>
    </lineage>
</organism>
<dbReference type="Proteomes" id="UP000887580">
    <property type="component" value="Unplaced"/>
</dbReference>